<feature type="transmembrane region" description="Helical" evidence="1">
    <location>
        <begin position="12"/>
        <end position="31"/>
    </location>
</feature>
<sequence>MDAATLGDERVQVGLTVLAGIVVPGLAKFALTAAGYSLLGTIAWTWGFSAIVTLFWHRWIRSLDLTGPTA</sequence>
<dbReference type="AlphaFoldDB" id="A0ABD5VK97"/>
<evidence type="ECO:0000256" key="1">
    <source>
        <dbReference type="SAM" id="Phobius"/>
    </source>
</evidence>
<keyword evidence="1" id="KW-1133">Transmembrane helix</keyword>
<feature type="transmembrane region" description="Helical" evidence="1">
    <location>
        <begin position="37"/>
        <end position="56"/>
    </location>
</feature>
<dbReference type="EMBL" id="JBHSXN010000006">
    <property type="protein sequence ID" value="MFC6955506.1"/>
    <property type="molecule type" value="Genomic_DNA"/>
</dbReference>
<dbReference type="RefSeq" id="WP_336352424.1">
    <property type="nucleotide sequence ID" value="NZ_JAZAQL010000006.1"/>
</dbReference>
<comment type="caution">
    <text evidence="2">The sequence shown here is derived from an EMBL/GenBank/DDBJ whole genome shotgun (WGS) entry which is preliminary data.</text>
</comment>
<keyword evidence="1" id="KW-0812">Transmembrane</keyword>
<evidence type="ECO:0000313" key="2">
    <source>
        <dbReference type="EMBL" id="MFC6955506.1"/>
    </source>
</evidence>
<organism evidence="2 3">
    <name type="scientific">Halorubellus litoreus</name>
    <dbReference type="NCBI Taxonomy" id="755308"/>
    <lineage>
        <taxon>Archaea</taxon>
        <taxon>Methanobacteriati</taxon>
        <taxon>Methanobacteriota</taxon>
        <taxon>Stenosarchaea group</taxon>
        <taxon>Halobacteria</taxon>
        <taxon>Halobacteriales</taxon>
        <taxon>Halorubellaceae</taxon>
        <taxon>Halorubellus</taxon>
    </lineage>
</organism>
<dbReference type="InterPro" id="IPR058309">
    <property type="entry name" value="DUF7996"/>
</dbReference>
<reference evidence="2 3" key="1">
    <citation type="journal article" date="2019" name="Int. J. Syst. Evol. Microbiol.">
        <title>The Global Catalogue of Microorganisms (GCM) 10K type strain sequencing project: providing services to taxonomists for standard genome sequencing and annotation.</title>
        <authorList>
            <consortium name="The Broad Institute Genomics Platform"/>
            <consortium name="The Broad Institute Genome Sequencing Center for Infectious Disease"/>
            <person name="Wu L."/>
            <person name="Ma J."/>
        </authorList>
    </citation>
    <scope>NUCLEOTIDE SEQUENCE [LARGE SCALE GENOMIC DNA]</scope>
    <source>
        <strain evidence="2 3">GX26</strain>
    </source>
</reference>
<evidence type="ECO:0000313" key="3">
    <source>
        <dbReference type="Proteomes" id="UP001596395"/>
    </source>
</evidence>
<accession>A0ABD5VK97</accession>
<dbReference type="Pfam" id="PF25959">
    <property type="entry name" value="DUF7996"/>
    <property type="match status" value="1"/>
</dbReference>
<protein>
    <submittedName>
        <fullName evidence="2">Uncharacterized protein</fullName>
    </submittedName>
</protein>
<keyword evidence="1" id="KW-0472">Membrane</keyword>
<gene>
    <name evidence="2" type="ORF">ACFQGB_21815</name>
</gene>
<name>A0ABD5VK97_9EURY</name>
<proteinExistence type="predicted"/>
<keyword evidence="3" id="KW-1185">Reference proteome</keyword>
<dbReference type="Proteomes" id="UP001596395">
    <property type="component" value="Unassembled WGS sequence"/>
</dbReference>